<dbReference type="InterPro" id="IPR017452">
    <property type="entry name" value="GPCR_Rhodpsn_7TM"/>
</dbReference>
<evidence type="ECO:0000256" key="7">
    <source>
        <dbReference type="ARBA" id="ARBA00023170"/>
    </source>
</evidence>
<evidence type="ECO:0000256" key="4">
    <source>
        <dbReference type="ARBA" id="ARBA00022692"/>
    </source>
</evidence>
<comment type="subcellular location">
    <subcellularLocation>
        <location evidence="1">Cell membrane</location>
        <topology evidence="1">Multi-pass membrane protein</topology>
    </subcellularLocation>
</comment>
<evidence type="ECO:0000256" key="1">
    <source>
        <dbReference type="ARBA" id="ARBA00004651"/>
    </source>
</evidence>
<keyword evidence="3" id="KW-1003">Cell membrane</keyword>
<dbReference type="EMBL" id="CVRI01000055">
    <property type="protein sequence ID" value="CRL01052.1"/>
    <property type="molecule type" value="Genomic_DNA"/>
</dbReference>
<dbReference type="PANTHER" id="PTHR24241:SF76">
    <property type="entry name" value="NEUROPEPTIDE SIFAMIDE RECEPTOR"/>
    <property type="match status" value="1"/>
</dbReference>
<comment type="similarity">
    <text evidence="2">Belongs to the G-protein coupled receptor 1 family.</text>
</comment>
<evidence type="ECO:0000313" key="10">
    <source>
        <dbReference type="EMBL" id="CRL01052.1"/>
    </source>
</evidence>
<keyword evidence="5 8" id="KW-1133">Transmembrane helix</keyword>
<evidence type="ECO:0000256" key="6">
    <source>
        <dbReference type="ARBA" id="ARBA00023136"/>
    </source>
</evidence>
<dbReference type="OrthoDB" id="5975505at2759"/>
<feature type="transmembrane region" description="Helical" evidence="8">
    <location>
        <begin position="12"/>
        <end position="36"/>
    </location>
</feature>
<dbReference type="Gene3D" id="1.20.1070.10">
    <property type="entry name" value="Rhodopsin 7-helix transmembrane proteins"/>
    <property type="match status" value="1"/>
</dbReference>
<name>A0A1J1INC1_9DIPT</name>
<keyword evidence="6 8" id="KW-0472">Membrane</keyword>
<dbReference type="STRING" id="568069.A0A1J1INC1"/>
<feature type="transmembrane region" description="Helical" evidence="8">
    <location>
        <begin position="114"/>
        <end position="136"/>
    </location>
</feature>
<feature type="domain" description="G-protein coupled receptors family 1 profile" evidence="9">
    <location>
        <begin position="1"/>
        <end position="172"/>
    </location>
</feature>
<proteinExistence type="inferred from homology"/>
<dbReference type="AlphaFoldDB" id="A0A1J1INC1"/>
<evidence type="ECO:0000256" key="2">
    <source>
        <dbReference type="ARBA" id="ARBA00010663"/>
    </source>
</evidence>
<dbReference type="GO" id="GO:0005886">
    <property type="term" value="C:plasma membrane"/>
    <property type="evidence" value="ECO:0007669"/>
    <property type="project" value="UniProtKB-SubCell"/>
</dbReference>
<accession>A0A1J1INC1</accession>
<dbReference type="GO" id="GO:0042277">
    <property type="term" value="F:peptide binding"/>
    <property type="evidence" value="ECO:0007669"/>
    <property type="project" value="TreeGrafter"/>
</dbReference>
<dbReference type="PRINTS" id="PR00237">
    <property type="entry name" value="GPCRRHODOPSN"/>
</dbReference>
<keyword evidence="11" id="KW-1185">Reference proteome</keyword>
<reference evidence="10 11" key="1">
    <citation type="submission" date="2015-04" db="EMBL/GenBank/DDBJ databases">
        <authorList>
            <person name="Syromyatnikov M.Y."/>
            <person name="Popov V.N."/>
        </authorList>
    </citation>
    <scope>NUCLEOTIDE SEQUENCE [LARGE SCALE GENOMIC DNA]</scope>
</reference>
<dbReference type="Pfam" id="PF00001">
    <property type="entry name" value="7tm_1"/>
    <property type="match status" value="1"/>
</dbReference>
<keyword evidence="4 8" id="KW-0812">Transmembrane</keyword>
<feature type="transmembrane region" description="Helical" evidence="8">
    <location>
        <begin position="56"/>
        <end position="82"/>
    </location>
</feature>
<sequence>MQISKKRAKGMIVGIWFIALSITIPWAMYFQLVPIFPERPEIKMCLEIWPSQYQGTLYFLIANLLACYLIPMIMISICYTLIWIKVSRRDIPGETKDAQKDRIQQQSKIKVVKMLALVVILFVLSWLPLYAVFAIMKFGGSLDTRTEEFLNIFTPIAQWLGSANSCINPILYAFNEKYRRGFIAIIQSRKCWGRLRYYETVAITSSTASTRKSSHYNNYNSTRRAPYSPSAKSDAVSFIYDQSNMNKKHNGLSKQNSNLSRQMLLKQDSSVSRNSILKQDSIQSSRQILANNQNKSEHMTEYLCRQDSANSCRALLKQDSNGSILSKQNSQVSYCESKKSFSSSIDSCTDLRKESILRQNFQNAYMEKKKALSKQDTEISLIEESRGILINSQDSCASLISTSSAARRQRLVKQDSIHSYGEPIKSALSDIKRREFVKQESVVSVSFADQPEII</sequence>
<gene>
    <name evidence="10" type="ORF">CLUMA_CG014197</name>
</gene>
<dbReference type="GO" id="GO:0004930">
    <property type="term" value="F:G protein-coupled receptor activity"/>
    <property type="evidence" value="ECO:0007669"/>
    <property type="project" value="InterPro"/>
</dbReference>
<keyword evidence="7" id="KW-0675">Receptor</keyword>
<dbReference type="GO" id="GO:0032870">
    <property type="term" value="P:cellular response to hormone stimulus"/>
    <property type="evidence" value="ECO:0007669"/>
    <property type="project" value="TreeGrafter"/>
</dbReference>
<dbReference type="Proteomes" id="UP000183832">
    <property type="component" value="Unassembled WGS sequence"/>
</dbReference>
<evidence type="ECO:0000256" key="3">
    <source>
        <dbReference type="ARBA" id="ARBA00022475"/>
    </source>
</evidence>
<evidence type="ECO:0000259" key="9">
    <source>
        <dbReference type="PROSITE" id="PS50262"/>
    </source>
</evidence>
<dbReference type="PANTHER" id="PTHR24241">
    <property type="entry name" value="NEUROPEPTIDE RECEPTOR-RELATED G-PROTEIN COUPLED RECEPTOR"/>
    <property type="match status" value="1"/>
</dbReference>
<evidence type="ECO:0000313" key="11">
    <source>
        <dbReference type="Proteomes" id="UP000183832"/>
    </source>
</evidence>
<protein>
    <submittedName>
        <fullName evidence="10">CLUMA_CG014197, isoform A</fullName>
    </submittedName>
</protein>
<organism evidence="10 11">
    <name type="scientific">Clunio marinus</name>
    <dbReference type="NCBI Taxonomy" id="568069"/>
    <lineage>
        <taxon>Eukaryota</taxon>
        <taxon>Metazoa</taxon>
        <taxon>Ecdysozoa</taxon>
        <taxon>Arthropoda</taxon>
        <taxon>Hexapoda</taxon>
        <taxon>Insecta</taxon>
        <taxon>Pterygota</taxon>
        <taxon>Neoptera</taxon>
        <taxon>Endopterygota</taxon>
        <taxon>Diptera</taxon>
        <taxon>Nematocera</taxon>
        <taxon>Chironomoidea</taxon>
        <taxon>Chironomidae</taxon>
        <taxon>Clunio</taxon>
    </lineage>
</organism>
<dbReference type="InterPro" id="IPR000276">
    <property type="entry name" value="GPCR_Rhodpsn"/>
</dbReference>
<evidence type="ECO:0000256" key="8">
    <source>
        <dbReference type="SAM" id="Phobius"/>
    </source>
</evidence>
<dbReference type="PROSITE" id="PS50262">
    <property type="entry name" value="G_PROTEIN_RECEP_F1_2"/>
    <property type="match status" value="1"/>
</dbReference>
<dbReference type="SUPFAM" id="SSF81321">
    <property type="entry name" value="Family A G protein-coupled receptor-like"/>
    <property type="match status" value="1"/>
</dbReference>
<evidence type="ECO:0000256" key="5">
    <source>
        <dbReference type="ARBA" id="ARBA00022989"/>
    </source>
</evidence>